<gene>
    <name evidence="2" type="ORF">SAMN05421773_12030</name>
</gene>
<protein>
    <submittedName>
        <fullName evidence="2">Uncharacterized protein</fullName>
    </submittedName>
</protein>
<evidence type="ECO:0000313" key="3">
    <source>
        <dbReference type="Proteomes" id="UP000199207"/>
    </source>
</evidence>
<feature type="compositionally biased region" description="Basic residues" evidence="1">
    <location>
        <begin position="7"/>
        <end position="17"/>
    </location>
</feature>
<feature type="region of interest" description="Disordered" evidence="1">
    <location>
        <begin position="1"/>
        <end position="26"/>
    </location>
</feature>
<dbReference type="Proteomes" id="UP000199207">
    <property type="component" value="Unassembled WGS sequence"/>
</dbReference>
<keyword evidence="3" id="KW-1185">Reference proteome</keyword>
<reference evidence="2 3" key="1">
    <citation type="submission" date="2016-10" db="EMBL/GenBank/DDBJ databases">
        <authorList>
            <person name="de Groot N.N."/>
        </authorList>
    </citation>
    <scope>NUCLEOTIDE SEQUENCE [LARGE SCALE GENOMIC DNA]</scope>
    <source>
        <strain evidence="2 3">CGMCC 4.5739</strain>
    </source>
</reference>
<evidence type="ECO:0000256" key="1">
    <source>
        <dbReference type="SAM" id="MobiDB-lite"/>
    </source>
</evidence>
<evidence type="ECO:0000313" key="2">
    <source>
        <dbReference type="EMBL" id="SFD59366.1"/>
    </source>
</evidence>
<proteinExistence type="predicted"/>
<sequence>MSLSHRMSGRRPHHRGRGGLPGGRAGGLLTAVLGGARRRPARGGRLGRVGRLVPSLLAARAVLRRLRAHRRRHR</sequence>
<dbReference type="AlphaFoldDB" id="A0A1I1TL36"/>
<accession>A0A1I1TL36</accession>
<organism evidence="2 3">
    <name type="scientific">Streptomyces aidingensis</name>
    <dbReference type="NCBI Taxonomy" id="910347"/>
    <lineage>
        <taxon>Bacteria</taxon>
        <taxon>Bacillati</taxon>
        <taxon>Actinomycetota</taxon>
        <taxon>Actinomycetes</taxon>
        <taxon>Kitasatosporales</taxon>
        <taxon>Streptomycetaceae</taxon>
        <taxon>Streptomyces</taxon>
    </lineage>
</organism>
<dbReference type="EMBL" id="FOLM01000020">
    <property type="protein sequence ID" value="SFD59366.1"/>
    <property type="molecule type" value="Genomic_DNA"/>
</dbReference>
<name>A0A1I1TL36_9ACTN</name>